<feature type="signal peptide" evidence="1">
    <location>
        <begin position="1"/>
        <end position="26"/>
    </location>
</feature>
<evidence type="ECO:0000313" key="3">
    <source>
        <dbReference type="EMBL" id="KKB63766.1"/>
    </source>
</evidence>
<evidence type="ECO:0000259" key="2">
    <source>
        <dbReference type="PROSITE" id="PS50983"/>
    </source>
</evidence>
<feature type="domain" description="Fe/B12 periplasmic-binding" evidence="2">
    <location>
        <begin position="71"/>
        <end position="345"/>
    </location>
</feature>
<gene>
    <name evidence="3" type="ORF">WM40_10110</name>
</gene>
<dbReference type="PANTHER" id="PTHR30535">
    <property type="entry name" value="VITAMIN B12-BINDING PROTEIN"/>
    <property type="match status" value="1"/>
</dbReference>
<dbReference type="Proteomes" id="UP000033618">
    <property type="component" value="Unassembled WGS sequence"/>
</dbReference>
<dbReference type="InterPro" id="IPR002491">
    <property type="entry name" value="ABC_transptr_periplasmic_BD"/>
</dbReference>
<name>A0A0F5K0W6_9BURK</name>
<keyword evidence="4" id="KW-1185">Reference proteome</keyword>
<dbReference type="PANTHER" id="PTHR30535:SF7">
    <property type="entry name" value="IRON(III) DICITRATE-BINDING PROTEIN"/>
    <property type="match status" value="1"/>
</dbReference>
<accession>A0A0F5K0W6</accession>
<dbReference type="STRING" id="28092.WM40_10110"/>
<comment type="caution">
    <text evidence="3">The sequence shown here is derived from an EMBL/GenBank/DDBJ whole genome shotgun (WGS) entry which is preliminary data.</text>
</comment>
<sequence>MLEFRQRSLATWITTLALSIAAAAQAAPPGSKVSVVSQTREAPPALSHPNHYPVTIQSCNRTVTFTHAPRRAISNDINLTEMMLALGLRDRMVGYTGISGWKTASPSLTAALGPLRELARRYPPLETLVGANADLYVAGWGYGMRVGGPVTPSSLAPLNIATYELTESCGHVMARQAATLDDTYNDLRNLGRIFDVDARAEALIASMQAQVSAVRHALSGTPEKVRVFVYDSGQDKPFTAGALAMPTALIEAAGGRNVMDDVQQSWTQAGWESVVDRDPQAIIIVDYGPTTAEQKIHFLRDNPALAGIDAIRAGRFIVLPYDAATPGIHNAEAVGIIAHALHPHAFARDAQPGSR</sequence>
<dbReference type="EMBL" id="LAQU01000008">
    <property type="protein sequence ID" value="KKB63766.1"/>
    <property type="molecule type" value="Genomic_DNA"/>
</dbReference>
<feature type="chain" id="PRO_5002490832" evidence="1">
    <location>
        <begin position="27"/>
        <end position="355"/>
    </location>
</feature>
<proteinExistence type="predicted"/>
<dbReference type="Gene3D" id="3.40.50.1980">
    <property type="entry name" value="Nitrogenase molybdenum iron protein domain"/>
    <property type="match status" value="2"/>
</dbReference>
<dbReference type="Pfam" id="PF01497">
    <property type="entry name" value="Peripla_BP_2"/>
    <property type="match status" value="1"/>
</dbReference>
<dbReference type="PROSITE" id="PS50983">
    <property type="entry name" value="FE_B12_PBP"/>
    <property type="match status" value="1"/>
</dbReference>
<dbReference type="SUPFAM" id="SSF53807">
    <property type="entry name" value="Helical backbone' metal receptor"/>
    <property type="match status" value="1"/>
</dbReference>
<reference evidence="3 4" key="1">
    <citation type="submission" date="2015-03" db="EMBL/GenBank/DDBJ databases">
        <title>Draft Genome Sequence of Burkholderia andropogonis type strain ICMP2807, isolated from Sorghum bicolor.</title>
        <authorList>
            <person name="Lopes-Santos L."/>
            <person name="Castro D.B."/>
            <person name="Ottoboni L.M."/>
            <person name="Park D."/>
            <person name="Weirc B.S."/>
            <person name="Destefano S.A."/>
        </authorList>
    </citation>
    <scope>NUCLEOTIDE SEQUENCE [LARGE SCALE GENOMIC DNA]</scope>
    <source>
        <strain evidence="3 4">ICMP2807</strain>
    </source>
</reference>
<protein>
    <submittedName>
        <fullName evidence="3">Iron ABC transporter substrate-binding protein</fullName>
    </submittedName>
</protein>
<organism evidence="3 4">
    <name type="scientific">Robbsia andropogonis</name>
    <dbReference type="NCBI Taxonomy" id="28092"/>
    <lineage>
        <taxon>Bacteria</taxon>
        <taxon>Pseudomonadati</taxon>
        <taxon>Pseudomonadota</taxon>
        <taxon>Betaproteobacteria</taxon>
        <taxon>Burkholderiales</taxon>
        <taxon>Burkholderiaceae</taxon>
        <taxon>Robbsia</taxon>
    </lineage>
</organism>
<dbReference type="PATRIC" id="fig|28092.6.peg.2390"/>
<dbReference type="AlphaFoldDB" id="A0A0F5K0W6"/>
<dbReference type="InterPro" id="IPR050902">
    <property type="entry name" value="ABC_Transporter_SBP"/>
</dbReference>
<evidence type="ECO:0000256" key="1">
    <source>
        <dbReference type="SAM" id="SignalP"/>
    </source>
</evidence>
<dbReference type="CDD" id="cd01148">
    <property type="entry name" value="TroA_a"/>
    <property type="match status" value="1"/>
</dbReference>
<evidence type="ECO:0000313" key="4">
    <source>
        <dbReference type="Proteomes" id="UP000033618"/>
    </source>
</evidence>
<keyword evidence="1" id="KW-0732">Signal</keyword>